<evidence type="ECO:0000313" key="1">
    <source>
        <dbReference type="EMBL" id="BDI30947.1"/>
    </source>
</evidence>
<keyword evidence="2" id="KW-1185">Reference proteome</keyword>
<dbReference type="OrthoDB" id="9842522at2"/>
<sequence>MDFREKLRKVASLVVELPPESVTHSPASGHDPSDPYAAIDAQLSGTAPPPLPSRTVEQLVAQSEGPSLEAVQEAASAIPTSPGEPELLSFPEIYRQAGVPAAPFTAEQMLDMLSSMPASLPLDIRRQTIGVTLSAMGKAIGATPDTIVADASRKLAALASYADTVAAHTAAFTASADQEIAELQLEIDRKKRAIETARQNQIEVAQLCHNETDRLDDVLEFFSLDIGASKHAG</sequence>
<proteinExistence type="predicted"/>
<organism evidence="1 2">
    <name type="scientific">Capsulimonas corticalis</name>
    <dbReference type="NCBI Taxonomy" id="2219043"/>
    <lineage>
        <taxon>Bacteria</taxon>
        <taxon>Bacillati</taxon>
        <taxon>Armatimonadota</taxon>
        <taxon>Armatimonadia</taxon>
        <taxon>Capsulimonadales</taxon>
        <taxon>Capsulimonadaceae</taxon>
        <taxon>Capsulimonas</taxon>
    </lineage>
</organism>
<evidence type="ECO:0000313" key="2">
    <source>
        <dbReference type="Proteomes" id="UP000287394"/>
    </source>
</evidence>
<dbReference type="RefSeq" id="WP_119320475.1">
    <property type="nucleotide sequence ID" value="NZ_AP025739.1"/>
</dbReference>
<accession>A0A402CSU4</accession>
<dbReference type="AlphaFoldDB" id="A0A402CSU4"/>
<protein>
    <submittedName>
        <fullName evidence="1">Uncharacterized protein</fullName>
    </submittedName>
</protein>
<name>A0A402CSU4_9BACT</name>
<gene>
    <name evidence="1" type="ORF">CCAX7_29980</name>
</gene>
<dbReference type="Proteomes" id="UP000287394">
    <property type="component" value="Chromosome"/>
</dbReference>
<reference evidence="1 2" key="1">
    <citation type="journal article" date="2019" name="Int. J. Syst. Evol. Microbiol.">
        <title>Capsulimonas corticalis gen. nov., sp. nov., an aerobic capsulated bacterium, of a novel bacterial order, Capsulimonadales ord. nov., of the class Armatimonadia of the phylum Armatimonadetes.</title>
        <authorList>
            <person name="Li J."/>
            <person name="Kudo C."/>
            <person name="Tonouchi A."/>
        </authorList>
    </citation>
    <scope>NUCLEOTIDE SEQUENCE [LARGE SCALE GENOMIC DNA]</scope>
    <source>
        <strain evidence="1 2">AX-7</strain>
    </source>
</reference>
<dbReference type="KEGG" id="ccot:CCAX7_29980"/>
<dbReference type="EMBL" id="AP025739">
    <property type="protein sequence ID" value="BDI30947.1"/>
    <property type="molecule type" value="Genomic_DNA"/>
</dbReference>